<dbReference type="InterPro" id="IPR017871">
    <property type="entry name" value="ABC_transporter-like_CS"/>
</dbReference>
<gene>
    <name evidence="10" type="primary">cbiO_5</name>
    <name evidence="10" type="ORF">SDC9_44933</name>
</gene>
<dbReference type="SUPFAM" id="SSF52540">
    <property type="entry name" value="P-loop containing nucleoside triphosphate hydrolases"/>
    <property type="match status" value="1"/>
</dbReference>
<dbReference type="GO" id="GO:0043190">
    <property type="term" value="C:ATP-binding cassette (ABC) transporter complex"/>
    <property type="evidence" value="ECO:0007669"/>
    <property type="project" value="TreeGrafter"/>
</dbReference>
<evidence type="ECO:0000256" key="3">
    <source>
        <dbReference type="ARBA" id="ARBA00022448"/>
    </source>
</evidence>
<evidence type="ECO:0000313" key="10">
    <source>
        <dbReference type="EMBL" id="MPL98726.1"/>
    </source>
</evidence>
<evidence type="ECO:0000256" key="7">
    <source>
        <dbReference type="ARBA" id="ARBA00022967"/>
    </source>
</evidence>
<comment type="subcellular location">
    <subcellularLocation>
        <location evidence="1">Cell membrane</location>
    </subcellularLocation>
</comment>
<evidence type="ECO:0000256" key="8">
    <source>
        <dbReference type="ARBA" id="ARBA00023136"/>
    </source>
</evidence>
<keyword evidence="10" id="KW-0378">Hydrolase</keyword>
<dbReference type="InterPro" id="IPR050095">
    <property type="entry name" value="ECF_ABC_transporter_ATP-bd"/>
</dbReference>
<dbReference type="PROSITE" id="PS00211">
    <property type="entry name" value="ABC_TRANSPORTER_1"/>
    <property type="match status" value="1"/>
</dbReference>
<dbReference type="AlphaFoldDB" id="A0A644W5F1"/>
<evidence type="ECO:0000256" key="6">
    <source>
        <dbReference type="ARBA" id="ARBA00022840"/>
    </source>
</evidence>
<dbReference type="PANTHER" id="PTHR43553:SF24">
    <property type="entry name" value="ENERGY-COUPLING FACTOR TRANSPORTER ATP-BINDING PROTEIN ECFA1"/>
    <property type="match status" value="1"/>
</dbReference>
<evidence type="ECO:0000256" key="1">
    <source>
        <dbReference type="ARBA" id="ARBA00004236"/>
    </source>
</evidence>
<dbReference type="Pfam" id="PF00005">
    <property type="entry name" value="ABC_tran"/>
    <property type="match status" value="1"/>
</dbReference>
<dbReference type="PROSITE" id="PS50893">
    <property type="entry name" value="ABC_TRANSPORTER_2"/>
    <property type="match status" value="1"/>
</dbReference>
<dbReference type="InterPro" id="IPR003593">
    <property type="entry name" value="AAA+_ATPase"/>
</dbReference>
<keyword evidence="7" id="KW-1278">Translocase</keyword>
<dbReference type="EC" id="3.6.3.-" evidence="10"/>
<keyword evidence="3" id="KW-0813">Transport</keyword>
<dbReference type="Gene3D" id="3.40.50.300">
    <property type="entry name" value="P-loop containing nucleotide triphosphate hydrolases"/>
    <property type="match status" value="1"/>
</dbReference>
<dbReference type="GO" id="GO:0005524">
    <property type="term" value="F:ATP binding"/>
    <property type="evidence" value="ECO:0007669"/>
    <property type="project" value="UniProtKB-KW"/>
</dbReference>
<keyword evidence="4" id="KW-1003">Cell membrane</keyword>
<name>A0A644W5F1_9ZZZZ</name>
<sequence>MLKIEKLSVRYPDQTIGIDNVSLCAKEGESVALIGANGAGKTSLIMALVGVIPSNGNVFADNVKLNKDNLNEIRNKIGVVFQNPDDQLFMPTIYDNIAFGLRNMGMNELEINARIETCLSLLNIKHLRNKTALKISGGEKRMAALATVLVMEPSIMLFDEPTAFLDPKARRILLSVLNGLQHTKIIATHDLMFAAETCKRSVLLKDGSVFADGPSKELLYDVQLMDKCGVEAIGACGREIY</sequence>
<evidence type="ECO:0000256" key="5">
    <source>
        <dbReference type="ARBA" id="ARBA00022741"/>
    </source>
</evidence>
<comment type="similarity">
    <text evidence="2">Belongs to the ABC transporter superfamily.</text>
</comment>
<accession>A0A644W5F1</accession>
<dbReference type="InterPro" id="IPR027417">
    <property type="entry name" value="P-loop_NTPase"/>
</dbReference>
<dbReference type="InterPro" id="IPR015856">
    <property type="entry name" value="ABC_transpr_CbiO/EcfA_su"/>
</dbReference>
<evidence type="ECO:0000259" key="9">
    <source>
        <dbReference type="PROSITE" id="PS50893"/>
    </source>
</evidence>
<keyword evidence="6 10" id="KW-0067">ATP-binding</keyword>
<dbReference type="CDD" id="cd03225">
    <property type="entry name" value="ABC_cobalt_CbiO_domain1"/>
    <property type="match status" value="1"/>
</dbReference>
<proteinExistence type="inferred from homology"/>
<dbReference type="InterPro" id="IPR003439">
    <property type="entry name" value="ABC_transporter-like_ATP-bd"/>
</dbReference>
<dbReference type="SMART" id="SM00382">
    <property type="entry name" value="AAA"/>
    <property type="match status" value="1"/>
</dbReference>
<dbReference type="EMBL" id="VSSQ01000625">
    <property type="protein sequence ID" value="MPL98726.1"/>
    <property type="molecule type" value="Genomic_DNA"/>
</dbReference>
<dbReference type="PANTHER" id="PTHR43553">
    <property type="entry name" value="HEAVY METAL TRANSPORTER"/>
    <property type="match status" value="1"/>
</dbReference>
<keyword evidence="8" id="KW-0472">Membrane</keyword>
<dbReference type="GO" id="GO:0016887">
    <property type="term" value="F:ATP hydrolysis activity"/>
    <property type="evidence" value="ECO:0007669"/>
    <property type="project" value="InterPro"/>
</dbReference>
<dbReference type="FunFam" id="3.40.50.300:FF:000224">
    <property type="entry name" value="Energy-coupling factor transporter ATP-binding protein EcfA"/>
    <property type="match status" value="1"/>
</dbReference>
<protein>
    <submittedName>
        <fullName evidence="10">Cobalt import ATP-binding protein CbiO</fullName>
        <ecNumber evidence="10">3.6.3.-</ecNumber>
    </submittedName>
</protein>
<dbReference type="GO" id="GO:0042626">
    <property type="term" value="F:ATPase-coupled transmembrane transporter activity"/>
    <property type="evidence" value="ECO:0007669"/>
    <property type="project" value="TreeGrafter"/>
</dbReference>
<reference evidence="10" key="1">
    <citation type="submission" date="2019-08" db="EMBL/GenBank/DDBJ databases">
        <authorList>
            <person name="Kucharzyk K."/>
            <person name="Murdoch R.W."/>
            <person name="Higgins S."/>
            <person name="Loffler F."/>
        </authorList>
    </citation>
    <scope>NUCLEOTIDE SEQUENCE</scope>
</reference>
<evidence type="ECO:0000256" key="2">
    <source>
        <dbReference type="ARBA" id="ARBA00005417"/>
    </source>
</evidence>
<comment type="caution">
    <text evidence="10">The sequence shown here is derived from an EMBL/GenBank/DDBJ whole genome shotgun (WGS) entry which is preliminary data.</text>
</comment>
<evidence type="ECO:0000256" key="4">
    <source>
        <dbReference type="ARBA" id="ARBA00022475"/>
    </source>
</evidence>
<organism evidence="10">
    <name type="scientific">bioreactor metagenome</name>
    <dbReference type="NCBI Taxonomy" id="1076179"/>
    <lineage>
        <taxon>unclassified sequences</taxon>
        <taxon>metagenomes</taxon>
        <taxon>ecological metagenomes</taxon>
    </lineage>
</organism>
<keyword evidence="5" id="KW-0547">Nucleotide-binding</keyword>
<feature type="domain" description="ABC transporter" evidence="9">
    <location>
        <begin position="2"/>
        <end position="231"/>
    </location>
</feature>